<keyword evidence="4" id="KW-1185">Reference proteome</keyword>
<dbReference type="NCBIfam" id="TIGR04023">
    <property type="entry name" value="PPOX_MSMEG_5819"/>
    <property type="match status" value="1"/>
</dbReference>
<dbReference type="PANTHER" id="PTHR35176">
    <property type="entry name" value="HEME OXYGENASE HI_0854-RELATED"/>
    <property type="match status" value="1"/>
</dbReference>
<dbReference type="GO" id="GO:0070967">
    <property type="term" value="F:coenzyme F420 binding"/>
    <property type="evidence" value="ECO:0007669"/>
    <property type="project" value="TreeGrafter"/>
</dbReference>
<organism evidence="3 4">
    <name type="scientific">Streptomyces swartbergensis</name>
    <dbReference type="NCBI Taxonomy" id="487165"/>
    <lineage>
        <taxon>Bacteria</taxon>
        <taxon>Bacillati</taxon>
        <taxon>Actinomycetota</taxon>
        <taxon>Actinomycetes</taxon>
        <taxon>Kitasatosporales</taxon>
        <taxon>Streptomycetaceae</taxon>
        <taxon>Streptomyces</taxon>
    </lineage>
</organism>
<dbReference type="GO" id="GO:0005829">
    <property type="term" value="C:cytosol"/>
    <property type="evidence" value="ECO:0007669"/>
    <property type="project" value="TreeGrafter"/>
</dbReference>
<accession>A0A243S539</accession>
<keyword evidence="1" id="KW-0560">Oxidoreductase</keyword>
<dbReference type="EMBL" id="NGFN01000067">
    <property type="protein sequence ID" value="OUD02680.1"/>
    <property type="molecule type" value="Genomic_DNA"/>
</dbReference>
<evidence type="ECO:0000256" key="1">
    <source>
        <dbReference type="ARBA" id="ARBA00023002"/>
    </source>
</evidence>
<proteinExistence type="predicted"/>
<dbReference type="Gene3D" id="2.30.110.10">
    <property type="entry name" value="Electron Transport, Fmn-binding Protein, Chain A"/>
    <property type="match status" value="1"/>
</dbReference>
<evidence type="ECO:0000259" key="2">
    <source>
        <dbReference type="Pfam" id="PF01243"/>
    </source>
</evidence>
<dbReference type="GO" id="GO:0016627">
    <property type="term" value="F:oxidoreductase activity, acting on the CH-CH group of donors"/>
    <property type="evidence" value="ECO:0007669"/>
    <property type="project" value="TreeGrafter"/>
</dbReference>
<name>A0A243S539_9ACTN</name>
<sequence>MPFSELEIAYLDEQPLGRLGTVSPKGKPQVRPVSFTVNRELGTIDIGGHTMGSTQKFRNVRANPAVSLVVDDIPSTDPWRVRCVEVRGRAEAISDPSATGYGKDIIRIHPTRILTLDLDKNHPKTQARDVSPSAGLA</sequence>
<dbReference type="InterPro" id="IPR024031">
    <property type="entry name" value="MSMEG_5819/OxyR"/>
</dbReference>
<comment type="caution">
    <text evidence="3">The sequence shown here is derived from an EMBL/GenBank/DDBJ whole genome shotgun (WGS) entry which is preliminary data.</text>
</comment>
<feature type="domain" description="Pyridoxamine 5'-phosphate oxidase N-terminal" evidence="2">
    <location>
        <begin position="10"/>
        <end position="105"/>
    </location>
</feature>
<protein>
    <submittedName>
        <fullName evidence="3">Pyridoxamine 5'-phosphate oxidase</fullName>
    </submittedName>
</protein>
<dbReference type="InterPro" id="IPR011576">
    <property type="entry name" value="Pyridox_Oxase_N"/>
</dbReference>
<dbReference type="Pfam" id="PF01243">
    <property type="entry name" value="PNPOx_N"/>
    <property type="match status" value="1"/>
</dbReference>
<evidence type="ECO:0000313" key="3">
    <source>
        <dbReference type="EMBL" id="OUD02680.1"/>
    </source>
</evidence>
<dbReference type="AlphaFoldDB" id="A0A243S539"/>
<dbReference type="InterPro" id="IPR052019">
    <property type="entry name" value="F420H2_bilvrd_red/Heme_oxyg"/>
</dbReference>
<dbReference type="SUPFAM" id="SSF50475">
    <property type="entry name" value="FMN-binding split barrel"/>
    <property type="match status" value="1"/>
</dbReference>
<dbReference type="PANTHER" id="PTHR35176:SF6">
    <property type="entry name" value="HEME OXYGENASE HI_0854-RELATED"/>
    <property type="match status" value="1"/>
</dbReference>
<dbReference type="InterPro" id="IPR012349">
    <property type="entry name" value="Split_barrel_FMN-bd"/>
</dbReference>
<reference evidence="3 4" key="1">
    <citation type="submission" date="2017-05" db="EMBL/GenBank/DDBJ databases">
        <title>Biotechnological potential of actinobacteria isolated from South African environments.</title>
        <authorList>
            <person name="Le Roes-Hill M."/>
            <person name="Prins A."/>
            <person name="Durrell K.A."/>
        </authorList>
    </citation>
    <scope>NUCLEOTIDE SEQUENCE [LARGE SCALE GENOMIC DNA]</scope>
    <source>
        <strain evidence="3 4">HMC13</strain>
    </source>
</reference>
<gene>
    <name evidence="3" type="ORF">CA983_13670</name>
</gene>
<evidence type="ECO:0000313" key="4">
    <source>
        <dbReference type="Proteomes" id="UP000195105"/>
    </source>
</evidence>
<dbReference type="Proteomes" id="UP000195105">
    <property type="component" value="Unassembled WGS sequence"/>
</dbReference>